<protein>
    <submittedName>
        <fullName evidence="10">Telomere-binding alpha subunit central domain-containing protein</fullName>
    </submittedName>
</protein>
<sequence length="650" mass="72218">MAQLSGFLPIRDVLQCQDDSCFIGAISNIQTPIRDNKIGGDYILNFTIKDKFPGDDKDSVACILRCRRKEHLPNGTPGDVAILRCMKVEILGTPPKKTLVDYPEQQSEALFFLAKSIPEPQYCQASHAGATSKLLFTCMLGSKPASPADQAAVISMKAAAAPLLQELQKPGAMFLASIGLNRANFKKTKRQHPLSSWTFGVFYDLIGEVVKTFWGTSDSVDLYVTDYTTNTELFLYEEKTDYDVFGGGSSRKPWPGPFGQMTIAIRTYEPHAGKARDLKEGDFVYLQNVRTKLSAMNKLEGAMHADPQYPEKICVRKLTHPAQIGALKERKEEYEKECAANLIAQGGSTNVPRKPSAIASHQKKLSKKEKKRLKRGQVQKELQEKADAAETVVKGLNKNICTGDKDVGISTVDEIVNNSWLKATIAETDGELLLPFVNSRYRTRLRVVDHYPFKLENFTRITNAPVNSQASISTSSDGCSQISKHGSAPVKFAWHFFLLVEDADASTGTTPIRFPLTIDTPRAQCLLKMEPVDLSAHTAKLSELELKLSFLWGNLHERKVALKENGINLPLPVGDKTLALSNMPFECCVEEYGVPVNDKGVPYTDDEIKIFIKDMNDLDSEEGKLAMEIIGNPKTWKRTWSPHNTIIKDP</sequence>
<dbReference type="InterPro" id="IPR028389">
    <property type="entry name" value="POT1"/>
</dbReference>
<accession>A0A9P6GJY9</accession>
<comment type="subcellular location">
    <subcellularLocation>
        <location evidence="2">Chromosome</location>
        <location evidence="2">Telomere</location>
    </subcellularLocation>
    <subcellularLocation>
        <location evidence="1">Nucleus</location>
    </subcellularLocation>
</comment>
<evidence type="ECO:0000256" key="4">
    <source>
        <dbReference type="ARBA" id="ARBA00022454"/>
    </source>
</evidence>
<dbReference type="PANTHER" id="PTHR14513:SF0">
    <property type="entry name" value="PROTECTION OF TELOMERES PROTEIN 1"/>
    <property type="match status" value="1"/>
</dbReference>
<gene>
    <name evidence="10" type="ORF">PMIN01_04552</name>
</gene>
<dbReference type="InterPro" id="IPR032042">
    <property type="entry name" value="POT1PC"/>
</dbReference>
<dbReference type="PANTHER" id="PTHR14513">
    <property type="entry name" value="PROTECTION OF TELOMERES 1"/>
    <property type="match status" value="1"/>
</dbReference>
<dbReference type="AlphaFoldDB" id="A0A9P6GJY9"/>
<dbReference type="Pfam" id="PF16686">
    <property type="entry name" value="POT1PC"/>
    <property type="match status" value="1"/>
</dbReference>
<evidence type="ECO:0000256" key="6">
    <source>
        <dbReference type="ARBA" id="ARBA00023125"/>
    </source>
</evidence>
<feature type="compositionally biased region" description="Basic residues" evidence="8">
    <location>
        <begin position="361"/>
        <end position="377"/>
    </location>
</feature>
<organism evidence="10 11">
    <name type="scientific">Paraphaeosphaeria minitans</name>
    <dbReference type="NCBI Taxonomy" id="565426"/>
    <lineage>
        <taxon>Eukaryota</taxon>
        <taxon>Fungi</taxon>
        <taxon>Dikarya</taxon>
        <taxon>Ascomycota</taxon>
        <taxon>Pezizomycotina</taxon>
        <taxon>Dothideomycetes</taxon>
        <taxon>Pleosporomycetidae</taxon>
        <taxon>Pleosporales</taxon>
        <taxon>Massarineae</taxon>
        <taxon>Didymosphaeriaceae</taxon>
        <taxon>Paraphaeosphaeria</taxon>
    </lineage>
</organism>
<dbReference type="SUPFAM" id="SSF50249">
    <property type="entry name" value="Nucleic acid-binding proteins"/>
    <property type="match status" value="2"/>
</dbReference>
<proteinExistence type="inferred from homology"/>
<evidence type="ECO:0000313" key="11">
    <source>
        <dbReference type="Proteomes" id="UP000756921"/>
    </source>
</evidence>
<dbReference type="EMBL" id="WJXW01000004">
    <property type="protein sequence ID" value="KAF9736773.1"/>
    <property type="molecule type" value="Genomic_DNA"/>
</dbReference>
<dbReference type="GO" id="GO:0032210">
    <property type="term" value="P:regulation of telomere maintenance via telomerase"/>
    <property type="evidence" value="ECO:0007669"/>
    <property type="project" value="TreeGrafter"/>
</dbReference>
<keyword evidence="11" id="KW-1185">Reference proteome</keyword>
<evidence type="ECO:0000256" key="5">
    <source>
        <dbReference type="ARBA" id="ARBA00022895"/>
    </source>
</evidence>
<comment type="caution">
    <text evidence="10">The sequence shown here is derived from an EMBL/GenBank/DDBJ whole genome shotgun (WGS) entry which is preliminary data.</text>
</comment>
<keyword evidence="7" id="KW-0539">Nucleus</keyword>
<evidence type="ECO:0000256" key="3">
    <source>
        <dbReference type="ARBA" id="ARBA00008442"/>
    </source>
</evidence>
<keyword evidence="4" id="KW-0158">Chromosome</keyword>
<name>A0A9P6GJY9_9PLEO</name>
<evidence type="ECO:0000256" key="7">
    <source>
        <dbReference type="ARBA" id="ARBA00023242"/>
    </source>
</evidence>
<dbReference type="GO" id="GO:0010521">
    <property type="term" value="F:telomerase inhibitor activity"/>
    <property type="evidence" value="ECO:0007669"/>
    <property type="project" value="TreeGrafter"/>
</dbReference>
<evidence type="ECO:0000259" key="9">
    <source>
        <dbReference type="Pfam" id="PF16686"/>
    </source>
</evidence>
<evidence type="ECO:0000256" key="2">
    <source>
        <dbReference type="ARBA" id="ARBA00004574"/>
    </source>
</evidence>
<dbReference type="GO" id="GO:0000783">
    <property type="term" value="C:nuclear telomere cap complex"/>
    <property type="evidence" value="ECO:0007669"/>
    <property type="project" value="TreeGrafter"/>
</dbReference>
<feature type="region of interest" description="Disordered" evidence="8">
    <location>
        <begin position="349"/>
        <end position="381"/>
    </location>
</feature>
<feature type="domain" description="Protection of telomeres protein 1 ssDNA-binding" evidence="9">
    <location>
        <begin position="196"/>
        <end position="337"/>
    </location>
</feature>
<comment type="similarity">
    <text evidence="3">Belongs to the telombin family.</text>
</comment>
<dbReference type="GO" id="GO:0016233">
    <property type="term" value="P:telomere capping"/>
    <property type="evidence" value="ECO:0007669"/>
    <property type="project" value="TreeGrafter"/>
</dbReference>
<keyword evidence="5" id="KW-0779">Telomere</keyword>
<keyword evidence="6" id="KW-0238">DNA-binding</keyword>
<evidence type="ECO:0000256" key="8">
    <source>
        <dbReference type="SAM" id="MobiDB-lite"/>
    </source>
</evidence>
<dbReference type="FunFam" id="2.40.50.140:FF:000303">
    <property type="entry name" value="Protection of telomeres protein 1"/>
    <property type="match status" value="1"/>
</dbReference>
<reference evidence="10" key="1">
    <citation type="journal article" date="2020" name="Mol. Plant Microbe Interact.">
        <title>Genome Sequence of the Biocontrol Agent Coniothyrium minitans strain Conio (IMI 134523).</title>
        <authorList>
            <person name="Patel D."/>
            <person name="Shittu T.A."/>
            <person name="Baroncelli R."/>
            <person name="Muthumeenakshi S."/>
            <person name="Osborne T.H."/>
            <person name="Janganan T.K."/>
            <person name="Sreenivasaprasad S."/>
        </authorList>
    </citation>
    <scope>NUCLEOTIDE SEQUENCE</scope>
    <source>
        <strain evidence="10">Conio</strain>
    </source>
</reference>
<dbReference type="GO" id="GO:0098505">
    <property type="term" value="F:G-rich strand telomeric DNA binding"/>
    <property type="evidence" value="ECO:0007669"/>
    <property type="project" value="TreeGrafter"/>
</dbReference>
<evidence type="ECO:0000313" key="10">
    <source>
        <dbReference type="EMBL" id="KAF9736773.1"/>
    </source>
</evidence>
<dbReference type="Proteomes" id="UP000756921">
    <property type="component" value="Unassembled WGS sequence"/>
</dbReference>
<dbReference type="OrthoDB" id="2186770at2759"/>
<dbReference type="Gene3D" id="2.40.50.140">
    <property type="entry name" value="Nucleic acid-binding proteins"/>
    <property type="match status" value="1"/>
</dbReference>
<dbReference type="InterPro" id="IPR012340">
    <property type="entry name" value="NA-bd_OB-fold"/>
</dbReference>
<evidence type="ECO:0000256" key="1">
    <source>
        <dbReference type="ARBA" id="ARBA00004123"/>
    </source>
</evidence>